<dbReference type="RefSeq" id="WP_146411839.1">
    <property type="nucleotide sequence ID" value="NZ_SJPZ01000001.1"/>
</dbReference>
<protein>
    <recommendedName>
        <fullName evidence="4">Histidine kinase-, DNA gyrase B-, and HSP90-like ATPase</fullName>
    </recommendedName>
</protein>
<feature type="compositionally biased region" description="Basic residues" evidence="1">
    <location>
        <begin position="452"/>
        <end position="461"/>
    </location>
</feature>
<dbReference type="AlphaFoldDB" id="A0A5C6FTK1"/>
<dbReference type="InterPro" id="IPR036890">
    <property type="entry name" value="HATPase_C_sf"/>
</dbReference>
<evidence type="ECO:0000256" key="1">
    <source>
        <dbReference type="SAM" id="MobiDB-lite"/>
    </source>
</evidence>
<feature type="region of interest" description="Disordered" evidence="1">
    <location>
        <begin position="442"/>
        <end position="461"/>
    </location>
</feature>
<name>A0A5C6FTK1_9PLAN</name>
<comment type="caution">
    <text evidence="2">The sequence shown here is derived from an EMBL/GenBank/DDBJ whole genome shotgun (WGS) entry which is preliminary data.</text>
</comment>
<organism evidence="2 3">
    <name type="scientific">Crateriforma conspicua</name>
    <dbReference type="NCBI Taxonomy" id="2527996"/>
    <lineage>
        <taxon>Bacteria</taxon>
        <taxon>Pseudomonadati</taxon>
        <taxon>Planctomycetota</taxon>
        <taxon>Planctomycetia</taxon>
        <taxon>Planctomycetales</taxon>
        <taxon>Planctomycetaceae</taxon>
        <taxon>Crateriforma</taxon>
    </lineage>
</organism>
<reference evidence="2 3" key="1">
    <citation type="submission" date="2019-02" db="EMBL/GenBank/DDBJ databases">
        <title>Deep-cultivation of Planctomycetes and their phenomic and genomic characterization uncovers novel biology.</title>
        <authorList>
            <person name="Wiegand S."/>
            <person name="Jogler M."/>
            <person name="Boedeker C."/>
            <person name="Pinto D."/>
            <person name="Vollmers J."/>
            <person name="Rivas-Marin E."/>
            <person name="Kohn T."/>
            <person name="Peeters S.H."/>
            <person name="Heuer A."/>
            <person name="Rast P."/>
            <person name="Oberbeckmann S."/>
            <person name="Bunk B."/>
            <person name="Jeske O."/>
            <person name="Meyerdierks A."/>
            <person name="Storesund J.E."/>
            <person name="Kallscheuer N."/>
            <person name="Luecker S."/>
            <person name="Lage O.M."/>
            <person name="Pohl T."/>
            <person name="Merkel B.J."/>
            <person name="Hornburger P."/>
            <person name="Mueller R.-W."/>
            <person name="Bruemmer F."/>
            <person name="Labrenz M."/>
            <person name="Spormann A.M."/>
            <person name="Op Den Camp H."/>
            <person name="Overmann J."/>
            <person name="Amann R."/>
            <person name="Jetten M.S.M."/>
            <person name="Mascher T."/>
            <person name="Medema M.H."/>
            <person name="Devos D.P."/>
            <person name="Kaster A.-K."/>
            <person name="Ovreas L."/>
            <person name="Rohde M."/>
            <person name="Galperin M.Y."/>
            <person name="Jogler C."/>
        </authorList>
    </citation>
    <scope>NUCLEOTIDE SEQUENCE [LARGE SCALE GENOMIC DNA]</scope>
    <source>
        <strain evidence="2 3">V7</strain>
    </source>
</reference>
<dbReference type="Proteomes" id="UP000316476">
    <property type="component" value="Unassembled WGS sequence"/>
</dbReference>
<gene>
    <name evidence="2" type="ORF">V7x_11620</name>
</gene>
<dbReference type="EMBL" id="SJPZ01000001">
    <property type="protein sequence ID" value="TWU65614.1"/>
    <property type="molecule type" value="Genomic_DNA"/>
</dbReference>
<evidence type="ECO:0000313" key="3">
    <source>
        <dbReference type="Proteomes" id="UP000316476"/>
    </source>
</evidence>
<dbReference type="Gene3D" id="3.30.565.10">
    <property type="entry name" value="Histidine kinase-like ATPase, C-terminal domain"/>
    <property type="match status" value="1"/>
</dbReference>
<proteinExistence type="predicted"/>
<evidence type="ECO:0000313" key="2">
    <source>
        <dbReference type="EMBL" id="TWU65614.1"/>
    </source>
</evidence>
<dbReference type="OrthoDB" id="276172at2"/>
<accession>A0A5C6FTK1</accession>
<dbReference type="SUPFAM" id="SSF55874">
    <property type="entry name" value="ATPase domain of HSP90 chaperone/DNA topoisomerase II/histidine kinase"/>
    <property type="match status" value="1"/>
</dbReference>
<sequence length="461" mass="52404">MSSRHDAVLQQTLGDVQRPLRGVRETVRQVRAGELGTLSLRQAECLDEVLRQCDGLEQLIRQAYPDDADDLDIPAVRRRWVATSDVRRSIESALPQCLPDGTEVLWDGGTDPSHRVFGDPDVLAALMIHLITRSALVSRGRHPVLVRLNHSDDGDFQQWSVIDRGPGLSADQLQQFVESDARDGDSFSQGLMLCRQLAGMHFSPLTIISDANVGTETGLNIPASGPRSVAKAWCEWRLQYRPPSVAPRRTHAIRPQKTSANSVRHITRLDRPRAAQPTSRGTNRVQLNWNDIRPRSPHQVIAGTVTLGATCSKQLATRLDDLFHERLSPFDFVYRIGDRQWVWVFDASIDQMEERWERLNESVRQQVPEARLDWSDPQIIPVDQRRMTSRISDLLVRQTLSSQTDLRHFDHNQVRLGTKPLEPSPVAMARLDEEMLRMGARLRKQTQSLRSHASRMRPKER</sequence>
<evidence type="ECO:0008006" key="4">
    <source>
        <dbReference type="Google" id="ProtNLM"/>
    </source>
</evidence>